<reference evidence="10 13" key="3">
    <citation type="submission" date="2020-10" db="EMBL/GenBank/DDBJ databases">
        <title>Ca. Dormibacterota MAGs.</title>
        <authorList>
            <person name="Montgomery K."/>
        </authorList>
    </citation>
    <scope>NUCLEOTIDE SEQUENCE [LARGE SCALE GENOMIC DNA]</scope>
    <source>
        <strain evidence="10">SC8812_S17_18</strain>
    </source>
</reference>
<keyword evidence="3 8" id="KW-0813">Transport</keyword>
<feature type="transmembrane region" description="Helical" evidence="8">
    <location>
        <begin position="219"/>
        <end position="240"/>
    </location>
</feature>
<dbReference type="Pfam" id="PF00528">
    <property type="entry name" value="BPD_transp_1"/>
    <property type="match status" value="1"/>
</dbReference>
<evidence type="ECO:0000256" key="5">
    <source>
        <dbReference type="ARBA" id="ARBA00022692"/>
    </source>
</evidence>
<keyword evidence="5 8" id="KW-0812">Transmembrane</keyword>
<keyword evidence="4" id="KW-1003">Cell membrane</keyword>
<reference evidence="11" key="2">
    <citation type="submission" date="2018-05" db="EMBL/GenBank/DDBJ databases">
        <authorList>
            <person name="Ferrari B."/>
        </authorList>
    </citation>
    <scope>NUCLEOTIDE SEQUENCE</scope>
    <source>
        <strain evidence="11">RRmetagenome_bin12</strain>
    </source>
</reference>
<dbReference type="Proteomes" id="UP000606991">
    <property type="component" value="Unassembled WGS sequence"/>
</dbReference>
<dbReference type="PANTHER" id="PTHR42929:SF1">
    <property type="entry name" value="INNER MEMBRANE ABC TRANSPORTER PERMEASE PROTEIN YDCU-RELATED"/>
    <property type="match status" value="1"/>
</dbReference>
<accession>A0A2W5Z1T6</accession>
<evidence type="ECO:0000256" key="7">
    <source>
        <dbReference type="ARBA" id="ARBA00023136"/>
    </source>
</evidence>
<feature type="transmembrane region" description="Helical" evidence="8">
    <location>
        <begin position="93"/>
        <end position="113"/>
    </location>
</feature>
<reference evidence="11 12" key="1">
    <citation type="journal article" date="2017" name="Nature">
        <title>Atmospheric trace gases support primary production in Antarctic desert surface soil.</title>
        <authorList>
            <person name="Ji M."/>
            <person name="Greening C."/>
            <person name="Vanwonterghem I."/>
            <person name="Carere C.R."/>
            <person name="Bay S.K."/>
            <person name="Steen J.A."/>
            <person name="Montgomery K."/>
            <person name="Lines T."/>
            <person name="Beardall J."/>
            <person name="van Dorst J."/>
            <person name="Snape I."/>
            <person name="Stott M.B."/>
            <person name="Hugenholtz P."/>
            <person name="Ferrari B.C."/>
        </authorList>
    </citation>
    <scope>NUCLEOTIDE SEQUENCE [LARGE SCALE GENOMIC DNA]</scope>
    <source>
        <strain evidence="11">RRmetagenome_bin12</strain>
    </source>
</reference>
<dbReference type="InterPro" id="IPR000515">
    <property type="entry name" value="MetI-like"/>
</dbReference>
<dbReference type="EMBL" id="JAEKNS010000058">
    <property type="protein sequence ID" value="MBJ7594225.1"/>
    <property type="molecule type" value="Genomic_DNA"/>
</dbReference>
<gene>
    <name evidence="11" type="ORF">DLM65_11140</name>
    <name evidence="10" type="ORF">JF886_05060</name>
</gene>
<keyword evidence="7 8" id="KW-0472">Membrane</keyword>
<evidence type="ECO:0000313" key="13">
    <source>
        <dbReference type="Proteomes" id="UP000606991"/>
    </source>
</evidence>
<feature type="transmembrane region" description="Helical" evidence="8">
    <location>
        <begin position="37"/>
        <end position="59"/>
    </location>
</feature>
<evidence type="ECO:0000256" key="8">
    <source>
        <dbReference type="RuleBase" id="RU363032"/>
    </source>
</evidence>
<comment type="subcellular location">
    <subcellularLocation>
        <location evidence="1 8">Cell membrane</location>
        <topology evidence="1 8">Multi-pass membrane protein</topology>
    </subcellularLocation>
</comment>
<protein>
    <submittedName>
        <fullName evidence="10 11">ABC transporter permease</fullName>
    </submittedName>
</protein>
<feature type="transmembrane region" description="Helical" evidence="8">
    <location>
        <begin position="168"/>
        <end position="188"/>
    </location>
</feature>
<comment type="caution">
    <text evidence="11">The sequence shown here is derived from an EMBL/GenBank/DDBJ whole genome shotgun (WGS) entry which is preliminary data.</text>
</comment>
<dbReference type="RefSeq" id="WP_337310230.1">
    <property type="nucleotide sequence ID" value="NZ_JAEKNS010000058.1"/>
</dbReference>
<dbReference type="CDD" id="cd06261">
    <property type="entry name" value="TM_PBP2"/>
    <property type="match status" value="1"/>
</dbReference>
<dbReference type="GO" id="GO:0055085">
    <property type="term" value="P:transmembrane transport"/>
    <property type="evidence" value="ECO:0007669"/>
    <property type="project" value="InterPro"/>
</dbReference>
<evidence type="ECO:0000256" key="1">
    <source>
        <dbReference type="ARBA" id="ARBA00004651"/>
    </source>
</evidence>
<name>A0A2W5Z1T6_9BACT</name>
<organism evidence="11 12">
    <name type="scientific">Candidatus Aeolococcus gillhamiae</name>
    <dbReference type="NCBI Taxonomy" id="3127015"/>
    <lineage>
        <taxon>Bacteria</taxon>
        <taxon>Bacillati</taxon>
        <taxon>Candidatus Dormiibacterota</taxon>
        <taxon>Candidatus Dormibacteria</taxon>
        <taxon>Candidatus Aeolococcales</taxon>
        <taxon>Candidatus Aeolococcaceae</taxon>
        <taxon>Candidatus Aeolococcus</taxon>
    </lineage>
</organism>
<accession>A0A934K1P2</accession>
<feature type="domain" description="ABC transmembrane type-1" evidence="9">
    <location>
        <begin position="89"/>
        <end position="290"/>
    </location>
</feature>
<proteinExistence type="inferred from homology"/>
<evidence type="ECO:0000256" key="2">
    <source>
        <dbReference type="ARBA" id="ARBA00007069"/>
    </source>
</evidence>
<feature type="transmembrane region" description="Helical" evidence="8">
    <location>
        <begin position="125"/>
        <end position="148"/>
    </location>
</feature>
<evidence type="ECO:0000313" key="11">
    <source>
        <dbReference type="EMBL" id="PZR79309.1"/>
    </source>
</evidence>
<evidence type="ECO:0000313" key="10">
    <source>
        <dbReference type="EMBL" id="MBJ7594225.1"/>
    </source>
</evidence>
<dbReference type="GO" id="GO:0005886">
    <property type="term" value="C:plasma membrane"/>
    <property type="evidence" value="ECO:0007669"/>
    <property type="project" value="UniProtKB-SubCell"/>
</dbReference>
<dbReference type="PROSITE" id="PS50928">
    <property type="entry name" value="ABC_TM1"/>
    <property type="match status" value="1"/>
</dbReference>
<dbReference type="EMBL" id="QHBU01000212">
    <property type="protein sequence ID" value="PZR79309.1"/>
    <property type="molecule type" value="Genomic_DNA"/>
</dbReference>
<evidence type="ECO:0000256" key="3">
    <source>
        <dbReference type="ARBA" id="ARBA00022448"/>
    </source>
</evidence>
<comment type="similarity">
    <text evidence="2">Belongs to the binding-protein-dependent transport system permease family. CysTW subfamily.</text>
</comment>
<sequence>MSDQAGPLLGGGPVRRVARSLERHPRLRLAGLLTPPLGWLGVLYLGSLALLLAAAFWHYDSDITFAVTKTFTLENFSQLIADPVYRGIAGRTILIALLVTVTDAVLALPIAFVMGKLAGRRLKAILGMAVLMPLWTSYLVKILAWRLILSQGGLLNWLLQPFHLSGPGFGDVAVYLVLSYIWLPYMILPLAAGFERLPTSLLEASTDLGARTWATFRHVVIPLVFPALIAGSIFTFSLTLGDYIAVSQVSSTQFIGSVVYSNQGVSGDLPLAAAFAMVPVAVMLVYLALARRAGAFQAL</sequence>
<evidence type="ECO:0000256" key="4">
    <source>
        <dbReference type="ARBA" id="ARBA00022475"/>
    </source>
</evidence>
<dbReference type="SUPFAM" id="SSF161098">
    <property type="entry name" value="MetI-like"/>
    <property type="match status" value="1"/>
</dbReference>
<dbReference type="PANTHER" id="PTHR42929">
    <property type="entry name" value="INNER MEMBRANE ABC TRANSPORTER PERMEASE PROTEIN YDCU-RELATED-RELATED"/>
    <property type="match status" value="1"/>
</dbReference>
<dbReference type="Proteomes" id="UP000248724">
    <property type="component" value="Unassembled WGS sequence"/>
</dbReference>
<feature type="transmembrane region" description="Helical" evidence="8">
    <location>
        <begin position="269"/>
        <end position="289"/>
    </location>
</feature>
<dbReference type="Gene3D" id="1.10.3720.10">
    <property type="entry name" value="MetI-like"/>
    <property type="match status" value="1"/>
</dbReference>
<evidence type="ECO:0000256" key="6">
    <source>
        <dbReference type="ARBA" id="ARBA00022989"/>
    </source>
</evidence>
<evidence type="ECO:0000313" key="12">
    <source>
        <dbReference type="Proteomes" id="UP000248724"/>
    </source>
</evidence>
<keyword evidence="6 8" id="KW-1133">Transmembrane helix</keyword>
<evidence type="ECO:0000259" key="9">
    <source>
        <dbReference type="PROSITE" id="PS50928"/>
    </source>
</evidence>
<dbReference type="AlphaFoldDB" id="A0A2W5Z1T6"/>
<dbReference type="InterPro" id="IPR035906">
    <property type="entry name" value="MetI-like_sf"/>
</dbReference>